<dbReference type="Pfam" id="PF22784">
    <property type="entry name" value="PTP-SAK"/>
    <property type="match status" value="1"/>
</dbReference>
<dbReference type="InterPro" id="IPR000387">
    <property type="entry name" value="Tyr_Pase_dom"/>
</dbReference>
<evidence type="ECO:0000313" key="3">
    <source>
        <dbReference type="EMBL" id="SLN47060.1"/>
    </source>
</evidence>
<dbReference type="GO" id="GO:0016791">
    <property type="term" value="F:phosphatase activity"/>
    <property type="evidence" value="ECO:0007669"/>
    <property type="project" value="UniProtKB-ARBA"/>
</dbReference>
<protein>
    <recommendedName>
        <fullName evidence="2">Tyrosine specific protein phosphatases domain-containing protein</fullName>
    </recommendedName>
</protein>
<dbReference type="EMBL" id="FWFW01000006">
    <property type="protein sequence ID" value="SLN47060.1"/>
    <property type="molecule type" value="Genomic_DNA"/>
</dbReference>
<evidence type="ECO:0000256" key="1">
    <source>
        <dbReference type="ARBA" id="ARBA00022801"/>
    </source>
</evidence>
<organism evidence="3 4">
    <name type="scientific">Pacificibacter marinus</name>
    <dbReference type="NCBI Taxonomy" id="658057"/>
    <lineage>
        <taxon>Bacteria</taxon>
        <taxon>Pseudomonadati</taxon>
        <taxon>Pseudomonadota</taxon>
        <taxon>Alphaproteobacteria</taxon>
        <taxon>Rhodobacterales</taxon>
        <taxon>Roseobacteraceae</taxon>
        <taxon>Pacificibacter</taxon>
    </lineage>
</organism>
<proteinExistence type="predicted"/>
<dbReference type="STRING" id="658057.SAMN04488032_10519"/>
<dbReference type="Proteomes" id="UP000193307">
    <property type="component" value="Unassembled WGS sequence"/>
</dbReference>
<dbReference type="InterPro" id="IPR057023">
    <property type="entry name" value="PTP-SAK"/>
</dbReference>
<feature type="domain" description="Tyrosine specific protein phosphatases" evidence="2">
    <location>
        <begin position="132"/>
        <end position="182"/>
    </location>
</feature>
<sequence>MLYFLKWGTMSKTLKQHFKDLNYGRVGAFGNDVSTLRTRRLALVHFQLFDHAFLRGLWTNLSEIAPGVWRSNQPSPRRIKRYKRMGIKTILSLRGHPAHPMSFMLLEQQRCAELGIELVVANLNARSVAPKENYLKVLDLLDTLNPPFLFHCKSGADRAGLVSALYLLHVKGMSLNEARKQLCLRYMHLKCTKTGILDHLLTCYESDIKAHGPIAIRDWFETHYDRDKIAASFNPLWKHS</sequence>
<name>A0A1Y5SX48_9RHOB</name>
<evidence type="ECO:0000313" key="4">
    <source>
        <dbReference type="Proteomes" id="UP000193307"/>
    </source>
</evidence>
<dbReference type="SUPFAM" id="SSF52799">
    <property type="entry name" value="(Phosphotyrosine protein) phosphatases II"/>
    <property type="match status" value="1"/>
</dbReference>
<dbReference type="OrthoDB" id="9814896at2"/>
<dbReference type="InterPro" id="IPR029021">
    <property type="entry name" value="Prot-tyrosine_phosphatase-like"/>
</dbReference>
<evidence type="ECO:0000259" key="2">
    <source>
        <dbReference type="PROSITE" id="PS50056"/>
    </source>
</evidence>
<accession>A0A1Y5SX48</accession>
<dbReference type="PROSITE" id="PS50056">
    <property type="entry name" value="TYR_PHOSPHATASE_2"/>
    <property type="match status" value="1"/>
</dbReference>
<reference evidence="3 4" key="1">
    <citation type="submission" date="2017-03" db="EMBL/GenBank/DDBJ databases">
        <authorList>
            <person name="Afonso C.L."/>
            <person name="Miller P.J."/>
            <person name="Scott M.A."/>
            <person name="Spackman E."/>
            <person name="Goraichik I."/>
            <person name="Dimitrov K.M."/>
            <person name="Suarez D.L."/>
            <person name="Swayne D.E."/>
        </authorList>
    </citation>
    <scope>NUCLEOTIDE SEQUENCE [LARGE SCALE GENOMIC DNA]</scope>
    <source>
        <strain evidence="3 4">CECT 7971</strain>
    </source>
</reference>
<keyword evidence="1" id="KW-0378">Hydrolase</keyword>
<gene>
    <name evidence="3" type="ORF">PAM7971_02306</name>
</gene>
<keyword evidence="4" id="KW-1185">Reference proteome</keyword>
<dbReference type="Gene3D" id="3.90.190.10">
    <property type="entry name" value="Protein tyrosine phosphatase superfamily"/>
    <property type="match status" value="1"/>
</dbReference>
<dbReference type="AlphaFoldDB" id="A0A1Y5SX48"/>